<dbReference type="GO" id="GO:0005886">
    <property type="term" value="C:plasma membrane"/>
    <property type="evidence" value="ECO:0007669"/>
    <property type="project" value="UniProtKB-SubCell"/>
</dbReference>
<dbReference type="Pfam" id="PF09335">
    <property type="entry name" value="VTT_dom"/>
    <property type="match status" value="1"/>
</dbReference>
<feature type="transmembrane region" description="Helical" evidence="6">
    <location>
        <begin position="60"/>
        <end position="78"/>
    </location>
</feature>
<accession>A0A7S1AMW3</accession>
<evidence type="ECO:0000256" key="5">
    <source>
        <dbReference type="ARBA" id="ARBA00023136"/>
    </source>
</evidence>
<feature type="signal peptide" evidence="7">
    <location>
        <begin position="1"/>
        <end position="22"/>
    </location>
</feature>
<evidence type="ECO:0000313" key="9">
    <source>
        <dbReference type="EMBL" id="CAD8858284.1"/>
    </source>
</evidence>
<evidence type="ECO:0000256" key="2">
    <source>
        <dbReference type="ARBA" id="ARBA00022475"/>
    </source>
</evidence>
<reference evidence="9" key="1">
    <citation type="submission" date="2021-01" db="EMBL/GenBank/DDBJ databases">
        <authorList>
            <person name="Corre E."/>
            <person name="Pelletier E."/>
            <person name="Niang G."/>
            <person name="Scheremetjew M."/>
            <person name="Finn R."/>
            <person name="Kale V."/>
            <person name="Holt S."/>
            <person name="Cochrane G."/>
            <person name="Meng A."/>
            <person name="Brown T."/>
            <person name="Cohen L."/>
        </authorList>
    </citation>
    <scope>NUCLEOTIDE SEQUENCE</scope>
</reference>
<keyword evidence="3 6" id="KW-0812">Transmembrane</keyword>
<organism evidence="9">
    <name type="scientific">Noctiluca scintillans</name>
    <name type="common">Sea sparkle</name>
    <name type="synonym">Red tide dinoflagellate</name>
    <dbReference type="NCBI Taxonomy" id="2966"/>
    <lineage>
        <taxon>Eukaryota</taxon>
        <taxon>Sar</taxon>
        <taxon>Alveolata</taxon>
        <taxon>Dinophyceae</taxon>
        <taxon>Noctilucales</taxon>
        <taxon>Noctilucaceae</taxon>
        <taxon>Noctiluca</taxon>
    </lineage>
</organism>
<evidence type="ECO:0000256" key="3">
    <source>
        <dbReference type="ARBA" id="ARBA00022692"/>
    </source>
</evidence>
<comment type="subcellular location">
    <subcellularLocation>
        <location evidence="1">Cell membrane</location>
        <topology evidence="1">Multi-pass membrane protein</topology>
    </subcellularLocation>
</comment>
<evidence type="ECO:0000256" key="1">
    <source>
        <dbReference type="ARBA" id="ARBA00004651"/>
    </source>
</evidence>
<feature type="chain" id="PRO_5031563032" description="VTT domain-containing protein" evidence="7">
    <location>
        <begin position="23"/>
        <end position="332"/>
    </location>
</feature>
<evidence type="ECO:0000256" key="6">
    <source>
        <dbReference type="SAM" id="Phobius"/>
    </source>
</evidence>
<proteinExistence type="predicted"/>
<dbReference type="PANTHER" id="PTHR12677">
    <property type="entry name" value="GOLGI APPARATUS MEMBRANE PROTEIN TVP38-RELATED"/>
    <property type="match status" value="1"/>
</dbReference>
<keyword evidence="4 6" id="KW-1133">Transmembrane helix</keyword>
<evidence type="ECO:0000256" key="4">
    <source>
        <dbReference type="ARBA" id="ARBA00022989"/>
    </source>
</evidence>
<keyword evidence="7" id="KW-0732">Signal</keyword>
<feature type="domain" description="VTT" evidence="8">
    <location>
        <begin position="78"/>
        <end position="192"/>
    </location>
</feature>
<gene>
    <name evidence="9" type="ORF">NSCI0253_LOCUS32637</name>
</gene>
<keyword evidence="5 6" id="KW-0472">Membrane</keyword>
<name>A0A7S1AMW3_NOCSC</name>
<evidence type="ECO:0000256" key="7">
    <source>
        <dbReference type="SAM" id="SignalP"/>
    </source>
</evidence>
<dbReference type="AlphaFoldDB" id="A0A7S1AMW3"/>
<dbReference type="InterPro" id="IPR032816">
    <property type="entry name" value="VTT_dom"/>
</dbReference>
<evidence type="ECO:0000259" key="8">
    <source>
        <dbReference type="Pfam" id="PF09335"/>
    </source>
</evidence>
<dbReference type="PANTHER" id="PTHR12677:SF59">
    <property type="entry name" value="GOLGI APPARATUS MEMBRANE PROTEIN TVP38-RELATED"/>
    <property type="match status" value="1"/>
</dbReference>
<dbReference type="EMBL" id="HBFQ01045881">
    <property type="protein sequence ID" value="CAD8858284.1"/>
    <property type="molecule type" value="Transcribed_RNA"/>
</dbReference>
<dbReference type="InterPro" id="IPR015414">
    <property type="entry name" value="TMEM64"/>
</dbReference>
<feature type="transmembrane region" description="Helical" evidence="6">
    <location>
        <begin position="213"/>
        <end position="232"/>
    </location>
</feature>
<feature type="transmembrane region" description="Helical" evidence="6">
    <location>
        <begin position="90"/>
        <end position="114"/>
    </location>
</feature>
<protein>
    <recommendedName>
        <fullName evidence="8">VTT domain-containing protein</fullName>
    </recommendedName>
</protein>
<sequence length="332" mass="35413">MAVGFQCVYRLLVFVLVCRVACEVVPEGEVAAGAEVAVAAAGGLSGAIQSVFEFLEQAGWYGYCILLAAFSLYICLSLPSTPVEIASGYLYGYFWGSFCGAFSKTAGSTIAFLVGRALGRRYGYTVPEALKPKLAALQSAPCLTMVGIRLAPLPLAVKNYGLSLCEVPLMEYVVASLIVNVPFSVMWSSTGASCHSLSEALSYSSNNNKEQRFPINMIVAGGCGVLLLAYLLKRMLTDSSTKTTLRESARYRRSMSTTISHASITSMAVLTADAVEMSAKVTGGAKRMSVKAGVGARRMSMQAGRKSVIVGKRVLSRSMSAFPRQLDSTKEE</sequence>
<keyword evidence="2" id="KW-1003">Cell membrane</keyword>